<dbReference type="InterPro" id="IPR015018">
    <property type="entry name" value="DUF1905"/>
</dbReference>
<proteinExistence type="predicted"/>
<dbReference type="EMBL" id="JAHESF010000030">
    <property type="protein sequence ID" value="MBT1699807.1"/>
    <property type="molecule type" value="Genomic_DNA"/>
</dbReference>
<dbReference type="Proteomes" id="UP001319200">
    <property type="component" value="Unassembled WGS sequence"/>
</dbReference>
<dbReference type="Pfam" id="PF13376">
    <property type="entry name" value="OmdA"/>
    <property type="match status" value="1"/>
</dbReference>
<dbReference type="AlphaFoldDB" id="A0AAP2DRT3"/>
<comment type="caution">
    <text evidence="1">The sequence shown here is derived from an EMBL/GenBank/DDBJ whole genome shotgun (WGS) entry which is preliminary data.</text>
</comment>
<sequence>MNKTGEASGRKSFTALIEKPDDGMDTAYIAIPFDVEKVYGTRGQVKVKAWFDDHPYRGVLANMGTGCHIIGLRKDIRQAIGKQAGDKVKVILERDTEERVVDVPQDLQHALKRSPKAEKFFNTLSYTNRKEYAVWVSSAKKEDTREKRLASTIEKLLAGKKNPSEK</sequence>
<organism evidence="1 2">
    <name type="scientific">Chryseosolibacter histidini</name>
    <dbReference type="NCBI Taxonomy" id="2782349"/>
    <lineage>
        <taxon>Bacteria</taxon>
        <taxon>Pseudomonadati</taxon>
        <taxon>Bacteroidota</taxon>
        <taxon>Cytophagia</taxon>
        <taxon>Cytophagales</taxon>
        <taxon>Chryseotaleaceae</taxon>
        <taxon>Chryseosolibacter</taxon>
    </lineage>
</organism>
<dbReference type="SUPFAM" id="SSF141694">
    <property type="entry name" value="AF2212/PG0164-like"/>
    <property type="match status" value="1"/>
</dbReference>
<name>A0AAP2DRT3_9BACT</name>
<gene>
    <name evidence="1" type="ORF">KK083_23165</name>
</gene>
<reference evidence="1 2" key="1">
    <citation type="submission" date="2021-05" db="EMBL/GenBank/DDBJ databases">
        <title>A Polyphasic approach of four new species of the genus Ohtaekwangia: Ohtaekwangia histidinii sp. nov., Ohtaekwangia cretensis sp. nov., Ohtaekwangia indiensis sp. nov., Ohtaekwangia reichenbachii sp. nov. from diverse environment.</title>
        <authorList>
            <person name="Octaviana S."/>
        </authorList>
    </citation>
    <scope>NUCLEOTIDE SEQUENCE [LARGE SCALE GENOMIC DNA]</scope>
    <source>
        <strain evidence="1 2">PWU4</strain>
    </source>
</reference>
<accession>A0AAP2DRT3</accession>
<evidence type="ECO:0000313" key="2">
    <source>
        <dbReference type="Proteomes" id="UP001319200"/>
    </source>
</evidence>
<keyword evidence="2" id="KW-1185">Reference proteome</keyword>
<dbReference type="Pfam" id="PF08922">
    <property type="entry name" value="DUF1905"/>
    <property type="match status" value="1"/>
</dbReference>
<evidence type="ECO:0000313" key="1">
    <source>
        <dbReference type="EMBL" id="MBT1699807.1"/>
    </source>
</evidence>
<dbReference type="RefSeq" id="WP_254167995.1">
    <property type="nucleotide sequence ID" value="NZ_JAHESF010000030.1"/>
</dbReference>
<dbReference type="InterPro" id="IPR037079">
    <property type="entry name" value="AF2212/PG0164-like_sf"/>
</dbReference>
<protein>
    <submittedName>
        <fullName evidence="1">DUF1905 domain-containing protein</fullName>
    </submittedName>
</protein>
<dbReference type="Gene3D" id="2.40.30.100">
    <property type="entry name" value="AF2212/PG0164-like"/>
    <property type="match status" value="1"/>
</dbReference>